<accession>A0A0F9UFL0</accession>
<dbReference type="InterPro" id="IPR006427">
    <property type="entry name" value="Portal_HK97"/>
</dbReference>
<reference evidence="1" key="1">
    <citation type="journal article" date="2015" name="Nature">
        <title>Complex archaea that bridge the gap between prokaryotes and eukaryotes.</title>
        <authorList>
            <person name="Spang A."/>
            <person name="Saw J.H."/>
            <person name="Jorgensen S.L."/>
            <person name="Zaremba-Niedzwiedzka K."/>
            <person name="Martijn J."/>
            <person name="Lind A.E."/>
            <person name="van Eijk R."/>
            <person name="Schleper C."/>
            <person name="Guy L."/>
            <person name="Ettema T.J."/>
        </authorList>
    </citation>
    <scope>NUCLEOTIDE SEQUENCE</scope>
</reference>
<dbReference type="Gene3D" id="3.40.140.120">
    <property type="match status" value="1"/>
</dbReference>
<sequence length="405" mass="43279">MGLMTTIAGLLGGAETRAPVGANAAGRESKAAGYAGGTLVFSGAADPGVWSERSYEALARLGFMQNPIVYRSVRLIAETAAAIPFVLYDGPNEVVRHPILDLLRRPNTATDGPSLIETLCGHLLLSGNAYLEVANFESEIKALYSLRPDRIRIIEGRDGWPDGYEYRAGHSVRRIAAEGSNGRPSALLHVRLFHPLAEMAGYSPLAAAQTALDLHNAASRWNKALLDNSARPSGALVYQPADGGNLAPEQFDRLKAELESGYAGSARAGRPMLLEGGLDWKAMALSPKDMDFIEARNGAARDIALAFGVPPMLLGIPGDLTYANYAEANRAFFRLTVLPLITRLSGAIGDWLGGHFAAPELRLGVDLDQVDGLSAEREALWARVGAADFLTRSEKRVAVGYGAEE</sequence>
<name>A0A0F9UFL0_9ZZZZ</name>
<dbReference type="AlphaFoldDB" id="A0A0F9UFL0"/>
<evidence type="ECO:0000313" key="1">
    <source>
        <dbReference type="EMBL" id="KKN91995.1"/>
    </source>
</evidence>
<comment type="caution">
    <text evidence="1">The sequence shown here is derived from an EMBL/GenBank/DDBJ whole genome shotgun (WGS) entry which is preliminary data.</text>
</comment>
<proteinExistence type="predicted"/>
<dbReference type="EMBL" id="LAZR01000098">
    <property type="protein sequence ID" value="KKN91995.1"/>
    <property type="molecule type" value="Genomic_DNA"/>
</dbReference>
<protein>
    <recommendedName>
        <fullName evidence="2">Phage portal protein</fullName>
    </recommendedName>
</protein>
<evidence type="ECO:0008006" key="2">
    <source>
        <dbReference type="Google" id="ProtNLM"/>
    </source>
</evidence>
<dbReference type="Pfam" id="PF04860">
    <property type="entry name" value="Phage_portal"/>
    <property type="match status" value="1"/>
</dbReference>
<dbReference type="Gene3D" id="1.20.1270.210">
    <property type="match status" value="1"/>
</dbReference>
<gene>
    <name evidence="1" type="ORF">LCGC14_0212760</name>
</gene>
<dbReference type="NCBIfam" id="TIGR01537">
    <property type="entry name" value="portal_HK97"/>
    <property type="match status" value="1"/>
</dbReference>
<dbReference type="Gene3D" id="3.30.1120.70">
    <property type="match status" value="1"/>
</dbReference>
<organism evidence="1">
    <name type="scientific">marine sediment metagenome</name>
    <dbReference type="NCBI Taxonomy" id="412755"/>
    <lineage>
        <taxon>unclassified sequences</taxon>
        <taxon>metagenomes</taxon>
        <taxon>ecological metagenomes</taxon>
    </lineage>
</organism>
<dbReference type="InterPro" id="IPR006944">
    <property type="entry name" value="Phage/GTA_portal"/>
</dbReference>